<dbReference type="AlphaFoldDB" id="A0A897NH03"/>
<organism evidence="1 2">
    <name type="scientific">Halapricum desulfuricans</name>
    <dbReference type="NCBI Taxonomy" id="2841257"/>
    <lineage>
        <taxon>Archaea</taxon>
        <taxon>Methanobacteriati</taxon>
        <taxon>Methanobacteriota</taxon>
        <taxon>Stenosarchaea group</taxon>
        <taxon>Halobacteria</taxon>
        <taxon>Halobacteriales</taxon>
        <taxon>Haloarculaceae</taxon>
        <taxon>Halapricum</taxon>
    </lineage>
</organism>
<sequence>MSQGRAEDTTSAITAVFCDTGIFINYVNQEWERDHTTELLENHSCDIVVSETVKEEFESVTDRREDVYMDLLGFILEEKGDIEEFSPSTTLQGNDHSHIQGIQFELASEDRREVARRLRRFGKKFSKRAEKVTDSLIDEVFYAAPPFMLSFDLQKVIENENDSVIVAEAADWTNEGGSGYFATLDKGDLLELSDAINGVIREEFIPDAVLHIVSPDIISGPSASESKPADQN</sequence>
<gene>
    <name evidence="1" type="ORF">HSEST_0174</name>
</gene>
<dbReference type="Proteomes" id="UP000663292">
    <property type="component" value="Chromosome"/>
</dbReference>
<dbReference type="InterPro" id="IPR058482">
    <property type="entry name" value="DUF8169"/>
</dbReference>
<dbReference type="EMBL" id="CP064791">
    <property type="protein sequence ID" value="QSG13730.1"/>
    <property type="molecule type" value="Genomic_DNA"/>
</dbReference>
<proteinExistence type="predicted"/>
<protein>
    <recommendedName>
        <fullName evidence="3">DUF4935 domain-containing protein</fullName>
    </recommendedName>
</protein>
<evidence type="ECO:0000313" key="2">
    <source>
        <dbReference type="Proteomes" id="UP000663292"/>
    </source>
</evidence>
<dbReference type="RefSeq" id="WP_229121686.1">
    <property type="nucleotide sequence ID" value="NZ_CP064791.1"/>
</dbReference>
<dbReference type="Pfam" id="PF26507">
    <property type="entry name" value="DUF8169"/>
    <property type="match status" value="1"/>
</dbReference>
<evidence type="ECO:0000313" key="1">
    <source>
        <dbReference type="EMBL" id="QSG13730.1"/>
    </source>
</evidence>
<name>A0A897NH03_9EURY</name>
<keyword evidence="2" id="KW-1185">Reference proteome</keyword>
<accession>A0A897NH03</accession>
<dbReference type="GeneID" id="68856816"/>
<evidence type="ECO:0008006" key="3">
    <source>
        <dbReference type="Google" id="ProtNLM"/>
    </source>
</evidence>
<reference evidence="1 2" key="1">
    <citation type="submission" date="2020-11" db="EMBL/GenBank/DDBJ databases">
        <title>Carbohydrate-dependent, anaerobic sulfur respiration: A novel catabolism in halophilic archaea.</title>
        <authorList>
            <person name="Sorokin D.Y."/>
            <person name="Messina E."/>
            <person name="Smedile F."/>
            <person name="La Cono V."/>
            <person name="Hallsworth J.E."/>
            <person name="Yakimov M.M."/>
        </authorList>
    </citation>
    <scope>NUCLEOTIDE SEQUENCE [LARGE SCALE GENOMIC DNA]</scope>
    <source>
        <strain evidence="1 2">HSR-Est</strain>
    </source>
</reference>